<feature type="transmembrane region" description="Helical" evidence="1">
    <location>
        <begin position="27"/>
        <end position="49"/>
    </location>
</feature>
<dbReference type="InterPro" id="IPR025325">
    <property type="entry name" value="DUF4231"/>
</dbReference>
<evidence type="ECO:0000256" key="1">
    <source>
        <dbReference type="SAM" id="Phobius"/>
    </source>
</evidence>
<keyword evidence="1" id="KW-1133">Transmembrane helix</keyword>
<reference evidence="2 3" key="1">
    <citation type="submission" date="2021-07" db="EMBL/GenBank/DDBJ databases">
        <title>Flavobacterium sp. nov. isolated from sediment on the Taihu Lake.</title>
        <authorList>
            <person name="Qu J.-H."/>
        </authorList>
    </citation>
    <scope>NUCLEOTIDE SEQUENCE [LARGE SCALE GENOMIC DNA]</scope>
    <source>
        <strain evidence="2 3">NAS39</strain>
    </source>
</reference>
<evidence type="ECO:0000313" key="2">
    <source>
        <dbReference type="EMBL" id="MBW4362050.1"/>
    </source>
</evidence>
<dbReference type="Proteomes" id="UP000812031">
    <property type="component" value="Unassembled WGS sequence"/>
</dbReference>
<dbReference type="NCBIfam" id="NF033634">
    <property type="entry name" value="SLATT_1"/>
    <property type="match status" value="1"/>
</dbReference>
<dbReference type="RefSeq" id="WP_219318539.1">
    <property type="nucleotide sequence ID" value="NZ_JAHWYN010000017.1"/>
</dbReference>
<gene>
    <name evidence="2" type="ORF">KZH69_16290</name>
</gene>
<organism evidence="2 3">
    <name type="scientific">Flavobacterium taihuense</name>
    <dbReference type="NCBI Taxonomy" id="2857508"/>
    <lineage>
        <taxon>Bacteria</taxon>
        <taxon>Pseudomonadati</taxon>
        <taxon>Bacteroidota</taxon>
        <taxon>Flavobacteriia</taxon>
        <taxon>Flavobacteriales</taxon>
        <taxon>Flavobacteriaceae</taxon>
        <taxon>Flavobacterium</taxon>
    </lineage>
</organism>
<keyword evidence="1" id="KW-0812">Transmembrane</keyword>
<keyword evidence="3" id="KW-1185">Reference proteome</keyword>
<evidence type="ECO:0000313" key="3">
    <source>
        <dbReference type="Proteomes" id="UP000812031"/>
    </source>
</evidence>
<comment type="caution">
    <text evidence="2">The sequence shown here is derived from an EMBL/GenBank/DDBJ whole genome shotgun (WGS) entry which is preliminary data.</text>
</comment>
<accession>A0ABS6XZE3</accession>
<dbReference type="Pfam" id="PF14015">
    <property type="entry name" value="DUF4231"/>
    <property type="match status" value="1"/>
</dbReference>
<name>A0ABS6XZE3_9FLAO</name>
<sequence>MQSEQYLKERVNDQITWYNKNSGNNKFYYMTTKVVLTISAAIIPALTAYMDKDNIIIKIAIGVLSVLMAILVNINGIFRFKENWIQYRYMSELLQSEKQLYIAEAGKYKNNTEKDSLFVESIEGLLKNENSQWLETIKSGKETENK</sequence>
<proteinExistence type="predicted"/>
<feature type="transmembrane region" description="Helical" evidence="1">
    <location>
        <begin position="55"/>
        <end position="78"/>
    </location>
</feature>
<protein>
    <submittedName>
        <fullName evidence="2">DUF4231 domain-containing protein</fullName>
    </submittedName>
</protein>
<keyword evidence="1" id="KW-0472">Membrane</keyword>
<dbReference type="EMBL" id="JAHWYN010000017">
    <property type="protein sequence ID" value="MBW4362050.1"/>
    <property type="molecule type" value="Genomic_DNA"/>
</dbReference>